<dbReference type="InterPro" id="IPR004107">
    <property type="entry name" value="Integrase_SAM-like_N"/>
</dbReference>
<evidence type="ECO:0000256" key="3">
    <source>
        <dbReference type="ARBA" id="ARBA00023125"/>
    </source>
</evidence>
<evidence type="ECO:0000313" key="7">
    <source>
        <dbReference type="Proteomes" id="UP000177165"/>
    </source>
</evidence>
<evidence type="ECO:0000256" key="4">
    <source>
        <dbReference type="ARBA" id="ARBA00023172"/>
    </source>
</evidence>
<name>A0A1G2AQ80_9BACT</name>
<dbReference type="PANTHER" id="PTHR30349:SF64">
    <property type="entry name" value="PROPHAGE INTEGRASE INTD-RELATED"/>
    <property type="match status" value="1"/>
</dbReference>
<sequence length="180" mass="21312">MPSLLEILKREIQVRNYSYRTYSAYSRALWNLYTFFRMRINKIGEDEMKFFIQDQLQKGRSSQTIALYIHAINFARINLYHLPPLTHIHYPKRAWKLPVILTRDEIRRMIACTANLKHRVLLALTYGSGLRVSEVVRLRMSDIDLNNLLLFIRNGKGNKDRLTVISKNFIQDLRTLITSQ</sequence>
<dbReference type="AlphaFoldDB" id="A0A1G2AQ80"/>
<dbReference type="InterPro" id="IPR002104">
    <property type="entry name" value="Integrase_catalytic"/>
</dbReference>
<accession>A0A1G2AQ80</accession>
<dbReference type="Gene3D" id="1.10.443.10">
    <property type="entry name" value="Intergrase catalytic core"/>
    <property type="match status" value="1"/>
</dbReference>
<dbReference type="EMBL" id="MHKB01000011">
    <property type="protein sequence ID" value="OGY79041.1"/>
    <property type="molecule type" value="Genomic_DNA"/>
</dbReference>
<dbReference type="Pfam" id="PF00589">
    <property type="entry name" value="Phage_integrase"/>
    <property type="match status" value="1"/>
</dbReference>
<dbReference type="SUPFAM" id="SSF56349">
    <property type="entry name" value="DNA breaking-rejoining enzymes"/>
    <property type="match status" value="1"/>
</dbReference>
<dbReference type="Gene3D" id="1.10.150.130">
    <property type="match status" value="1"/>
</dbReference>
<dbReference type="PROSITE" id="PS51898">
    <property type="entry name" value="TYR_RECOMBINASE"/>
    <property type="match status" value="1"/>
</dbReference>
<organism evidence="6 7">
    <name type="scientific">Candidatus Kerfeldbacteria bacterium RIFCSPHIGHO2_02_FULL_42_14</name>
    <dbReference type="NCBI Taxonomy" id="1798540"/>
    <lineage>
        <taxon>Bacteria</taxon>
        <taxon>Candidatus Kerfeldiibacteriota</taxon>
    </lineage>
</organism>
<reference evidence="6 7" key="1">
    <citation type="journal article" date="2016" name="Nat. Commun.">
        <title>Thousands of microbial genomes shed light on interconnected biogeochemical processes in an aquifer system.</title>
        <authorList>
            <person name="Anantharaman K."/>
            <person name="Brown C.T."/>
            <person name="Hug L.A."/>
            <person name="Sharon I."/>
            <person name="Castelle C.J."/>
            <person name="Probst A.J."/>
            <person name="Thomas B.C."/>
            <person name="Singh A."/>
            <person name="Wilkins M.J."/>
            <person name="Karaoz U."/>
            <person name="Brodie E.L."/>
            <person name="Williams K.H."/>
            <person name="Hubbard S.S."/>
            <person name="Banfield J.F."/>
        </authorList>
    </citation>
    <scope>NUCLEOTIDE SEQUENCE [LARGE SCALE GENOMIC DNA]</scope>
</reference>
<keyword evidence="2" id="KW-0229">DNA integration</keyword>
<dbReference type="InterPro" id="IPR050090">
    <property type="entry name" value="Tyrosine_recombinase_XerCD"/>
</dbReference>
<evidence type="ECO:0000256" key="2">
    <source>
        <dbReference type="ARBA" id="ARBA00022908"/>
    </source>
</evidence>
<evidence type="ECO:0000256" key="1">
    <source>
        <dbReference type="ARBA" id="ARBA00008857"/>
    </source>
</evidence>
<protein>
    <recommendedName>
        <fullName evidence="5">Tyr recombinase domain-containing protein</fullName>
    </recommendedName>
</protein>
<evidence type="ECO:0000259" key="5">
    <source>
        <dbReference type="PROSITE" id="PS51898"/>
    </source>
</evidence>
<dbReference type="GO" id="GO:0006310">
    <property type="term" value="P:DNA recombination"/>
    <property type="evidence" value="ECO:0007669"/>
    <property type="project" value="UniProtKB-KW"/>
</dbReference>
<keyword evidence="3" id="KW-0238">DNA-binding</keyword>
<keyword evidence="4" id="KW-0233">DNA recombination</keyword>
<dbReference type="PANTHER" id="PTHR30349">
    <property type="entry name" value="PHAGE INTEGRASE-RELATED"/>
    <property type="match status" value="1"/>
</dbReference>
<dbReference type="GO" id="GO:0003677">
    <property type="term" value="F:DNA binding"/>
    <property type="evidence" value="ECO:0007669"/>
    <property type="project" value="UniProtKB-KW"/>
</dbReference>
<proteinExistence type="inferred from homology"/>
<dbReference type="InterPro" id="IPR010998">
    <property type="entry name" value="Integrase_recombinase_N"/>
</dbReference>
<evidence type="ECO:0000313" key="6">
    <source>
        <dbReference type="EMBL" id="OGY79041.1"/>
    </source>
</evidence>
<feature type="domain" description="Tyr recombinase" evidence="5">
    <location>
        <begin position="96"/>
        <end position="180"/>
    </location>
</feature>
<dbReference type="InterPro" id="IPR013762">
    <property type="entry name" value="Integrase-like_cat_sf"/>
</dbReference>
<comment type="similarity">
    <text evidence="1">Belongs to the 'phage' integrase family.</text>
</comment>
<dbReference type="Proteomes" id="UP000177165">
    <property type="component" value="Unassembled WGS sequence"/>
</dbReference>
<dbReference type="Pfam" id="PF13495">
    <property type="entry name" value="Phage_int_SAM_4"/>
    <property type="match status" value="1"/>
</dbReference>
<dbReference type="InterPro" id="IPR011010">
    <property type="entry name" value="DNA_brk_join_enz"/>
</dbReference>
<gene>
    <name evidence="6" type="ORF">A3B74_04120</name>
</gene>
<dbReference type="GO" id="GO:0015074">
    <property type="term" value="P:DNA integration"/>
    <property type="evidence" value="ECO:0007669"/>
    <property type="project" value="UniProtKB-KW"/>
</dbReference>
<comment type="caution">
    <text evidence="6">The sequence shown here is derived from an EMBL/GenBank/DDBJ whole genome shotgun (WGS) entry which is preliminary data.</text>
</comment>
<dbReference type="STRING" id="1798540.A3B74_04120"/>